<evidence type="ECO:0000313" key="5">
    <source>
        <dbReference type="EMBL" id="SNS30219.1"/>
    </source>
</evidence>
<dbReference type="Pfam" id="PF01103">
    <property type="entry name" value="Omp85"/>
    <property type="match status" value="1"/>
</dbReference>
<keyword evidence="2" id="KW-0472">Membrane</keyword>
<keyword evidence="6" id="KW-1185">Reference proteome</keyword>
<accession>A0A239DD08</accession>
<dbReference type="Gene3D" id="2.40.160.50">
    <property type="entry name" value="membrane protein fhac: a member of the omp85/tpsb transporter family"/>
    <property type="match status" value="1"/>
</dbReference>
<dbReference type="AlphaFoldDB" id="A0A239DD08"/>
<feature type="chain" id="PRO_5012059795" evidence="3">
    <location>
        <begin position="27"/>
        <end position="401"/>
    </location>
</feature>
<comment type="subcellular location">
    <subcellularLocation>
        <location evidence="1">Membrane</location>
    </subcellularLocation>
</comment>
<evidence type="ECO:0000256" key="2">
    <source>
        <dbReference type="ARBA" id="ARBA00023136"/>
    </source>
</evidence>
<reference evidence="5 6" key="1">
    <citation type="submission" date="2017-06" db="EMBL/GenBank/DDBJ databases">
        <authorList>
            <person name="Kim H.J."/>
            <person name="Triplett B.A."/>
        </authorList>
    </citation>
    <scope>NUCLEOTIDE SEQUENCE [LARGE SCALE GENOMIC DNA]</scope>
    <source>
        <strain evidence="5 6">DS15</strain>
    </source>
</reference>
<keyword evidence="3" id="KW-0732">Signal</keyword>
<name>A0A239DD08_9SPHN</name>
<evidence type="ECO:0000259" key="4">
    <source>
        <dbReference type="Pfam" id="PF01103"/>
    </source>
</evidence>
<gene>
    <name evidence="5" type="ORF">SAMN06295955_101207</name>
</gene>
<evidence type="ECO:0000256" key="3">
    <source>
        <dbReference type="SAM" id="SignalP"/>
    </source>
</evidence>
<dbReference type="Proteomes" id="UP000198339">
    <property type="component" value="Unassembled WGS sequence"/>
</dbReference>
<protein>
    <submittedName>
        <fullName evidence="5">Surface antigen</fullName>
    </submittedName>
</protein>
<feature type="domain" description="Bacterial surface antigen (D15)" evidence="4">
    <location>
        <begin position="224"/>
        <end position="401"/>
    </location>
</feature>
<sequence length="401" mass="42398">MSRAVNASHVLLILAGLLLGAAPADAQNLPVKEMTDQAQTLASDDLGVEVPLPPAQAAEPAPDAKADLVVAPIPISNPAFGTGIAGAAVLYYNPNKADQPWVTGLGGGYTSTDSWGAGVFHRMSDTHDRVRFVGFAGYGQANLNFYGIGPNAGSAGVSIKLHDEAFAGLADAQVRIFDKGFLSHLYVGARLLYMDLDSTIKVPLPGRPDLEPPALERNSAIGMIGPSFTFDKRDNATNPRKGVYVTGSLLYGASWLGSDFGHHKFELGANAYFPLGRTTVLGIRKQACSVSDDAPYYDLCLFGQHGDLRGYETGRYRDGASWAIQAELRQHLFGKLGGVAFFGVGGIAEDAGAIWKHSTVLTSGGVGIRYLASKDANVNLRADIAWGKDGAAFYFGIGEAF</sequence>
<dbReference type="InterPro" id="IPR000184">
    <property type="entry name" value="Bac_surfAg_D15"/>
</dbReference>
<evidence type="ECO:0000313" key="6">
    <source>
        <dbReference type="Proteomes" id="UP000198339"/>
    </source>
</evidence>
<evidence type="ECO:0000256" key="1">
    <source>
        <dbReference type="ARBA" id="ARBA00004370"/>
    </source>
</evidence>
<dbReference type="GO" id="GO:0019867">
    <property type="term" value="C:outer membrane"/>
    <property type="evidence" value="ECO:0007669"/>
    <property type="project" value="InterPro"/>
</dbReference>
<feature type="signal peptide" evidence="3">
    <location>
        <begin position="1"/>
        <end position="26"/>
    </location>
</feature>
<dbReference type="EMBL" id="FZPA01000001">
    <property type="protein sequence ID" value="SNS30219.1"/>
    <property type="molecule type" value="Genomic_DNA"/>
</dbReference>
<organism evidence="5 6">
    <name type="scientific">Sphingopyxis indica</name>
    <dbReference type="NCBI Taxonomy" id="436663"/>
    <lineage>
        <taxon>Bacteria</taxon>
        <taxon>Pseudomonadati</taxon>
        <taxon>Pseudomonadota</taxon>
        <taxon>Alphaproteobacteria</taxon>
        <taxon>Sphingomonadales</taxon>
        <taxon>Sphingomonadaceae</taxon>
        <taxon>Sphingopyxis</taxon>
    </lineage>
</organism>
<proteinExistence type="predicted"/>